<reference evidence="23 24" key="1">
    <citation type="journal article" date="2005" name="PLoS Biol.">
        <title>The genomes of Oryza sativa: a history of duplications.</title>
        <authorList>
            <person name="Yu J."/>
            <person name="Wang J."/>
            <person name="Lin W."/>
            <person name="Li S."/>
            <person name="Li H."/>
            <person name="Zhou J."/>
            <person name="Ni P."/>
            <person name="Dong W."/>
            <person name="Hu S."/>
            <person name="Zeng C."/>
            <person name="Zhang J."/>
            <person name="Zhang Y."/>
            <person name="Li R."/>
            <person name="Xu Z."/>
            <person name="Li S."/>
            <person name="Li X."/>
            <person name="Zheng H."/>
            <person name="Cong L."/>
            <person name="Lin L."/>
            <person name="Yin J."/>
            <person name="Geng J."/>
            <person name="Li G."/>
            <person name="Shi J."/>
            <person name="Liu J."/>
            <person name="Lv H."/>
            <person name="Li J."/>
            <person name="Wang J."/>
            <person name="Deng Y."/>
            <person name="Ran L."/>
            <person name="Shi X."/>
            <person name="Wang X."/>
            <person name="Wu Q."/>
            <person name="Li C."/>
            <person name="Ren X."/>
            <person name="Wang J."/>
            <person name="Wang X."/>
            <person name="Li D."/>
            <person name="Liu D."/>
            <person name="Zhang X."/>
            <person name="Ji Z."/>
            <person name="Zhao W."/>
            <person name="Sun Y."/>
            <person name="Zhang Z."/>
            <person name="Bao J."/>
            <person name="Han Y."/>
            <person name="Dong L."/>
            <person name="Ji J."/>
            <person name="Chen P."/>
            <person name="Wu S."/>
            <person name="Liu J."/>
            <person name="Xiao Y."/>
            <person name="Bu D."/>
            <person name="Tan J."/>
            <person name="Yang L."/>
            <person name="Ye C."/>
            <person name="Zhang J."/>
            <person name="Xu J."/>
            <person name="Zhou Y."/>
            <person name="Yu Y."/>
            <person name="Zhang B."/>
            <person name="Zhuang S."/>
            <person name="Wei H."/>
            <person name="Liu B."/>
            <person name="Lei M."/>
            <person name="Yu H."/>
            <person name="Li Y."/>
            <person name="Xu H."/>
            <person name="Wei S."/>
            <person name="He X."/>
            <person name="Fang L."/>
            <person name="Zhang Z."/>
            <person name="Zhang Y."/>
            <person name="Huang X."/>
            <person name="Su Z."/>
            <person name="Tong W."/>
            <person name="Li J."/>
            <person name="Tong Z."/>
            <person name="Li S."/>
            <person name="Ye J."/>
            <person name="Wang L."/>
            <person name="Fang L."/>
            <person name="Lei T."/>
            <person name="Chen C."/>
            <person name="Chen H."/>
            <person name="Xu Z."/>
            <person name="Li H."/>
            <person name="Huang H."/>
            <person name="Zhang F."/>
            <person name="Xu H."/>
            <person name="Li N."/>
            <person name="Zhao C."/>
            <person name="Li S."/>
            <person name="Dong L."/>
            <person name="Huang Y."/>
            <person name="Li L."/>
            <person name="Xi Y."/>
            <person name="Qi Q."/>
            <person name="Li W."/>
            <person name="Zhang B."/>
            <person name="Hu W."/>
            <person name="Zhang Y."/>
            <person name="Tian X."/>
            <person name="Jiao Y."/>
            <person name="Liang X."/>
            <person name="Jin J."/>
            <person name="Gao L."/>
            <person name="Zheng W."/>
            <person name="Hao B."/>
            <person name="Liu S."/>
            <person name="Wang W."/>
            <person name="Yuan L."/>
            <person name="Cao M."/>
            <person name="McDermott J."/>
            <person name="Samudrala R."/>
            <person name="Wang J."/>
            <person name="Wong G.K."/>
            <person name="Yang H."/>
        </authorList>
    </citation>
    <scope>NUCLEOTIDE SEQUENCE [LARGE SCALE GENOMIC DNA]</scope>
    <source>
        <strain evidence="24">cv. 93-11</strain>
    </source>
</reference>
<evidence type="ECO:0000256" key="4">
    <source>
        <dbReference type="ARBA" id="ARBA00022553"/>
    </source>
</evidence>
<dbReference type="GO" id="GO:0005886">
    <property type="term" value="C:plasma membrane"/>
    <property type="evidence" value="ECO:0007669"/>
    <property type="project" value="TreeGrafter"/>
</dbReference>
<dbReference type="Gene3D" id="3.30.200.20">
    <property type="entry name" value="Phosphorylase Kinase, domain 1"/>
    <property type="match status" value="1"/>
</dbReference>
<dbReference type="SMART" id="SM00220">
    <property type="entry name" value="S_TKc"/>
    <property type="match status" value="1"/>
</dbReference>
<evidence type="ECO:0000256" key="12">
    <source>
        <dbReference type="ARBA" id="ARBA00022840"/>
    </source>
</evidence>
<dbReference type="FunFam" id="1.10.510.10:FF:000044">
    <property type="entry name" value="Putative LRR receptor-like serine/threonine-protein kinase"/>
    <property type="match status" value="1"/>
</dbReference>
<dbReference type="FunFam" id="3.30.200.20:FF:000140">
    <property type="entry name" value="Leucine-rich repeat receptor-like protein kinase"/>
    <property type="match status" value="1"/>
</dbReference>
<protein>
    <recommendedName>
        <fullName evidence="2">non-specific serine/threonine protein kinase</fullName>
        <ecNumber evidence="2">2.7.11.1</ecNumber>
    </recommendedName>
</protein>
<dbReference type="GO" id="GO:0004674">
    <property type="term" value="F:protein serine/threonine kinase activity"/>
    <property type="evidence" value="ECO:0007669"/>
    <property type="project" value="UniProtKB-KW"/>
</dbReference>
<evidence type="ECO:0000256" key="11">
    <source>
        <dbReference type="ARBA" id="ARBA00022777"/>
    </source>
</evidence>
<feature type="chain" id="PRO_5002868048" description="non-specific serine/threonine protein kinase" evidence="21">
    <location>
        <begin position="27"/>
        <end position="800"/>
    </location>
</feature>
<evidence type="ECO:0000256" key="13">
    <source>
        <dbReference type="ARBA" id="ARBA00022989"/>
    </source>
</evidence>
<comment type="subcellular location">
    <subcellularLocation>
        <location evidence="1">Membrane</location>
        <topology evidence="1">Single-pass membrane protein</topology>
    </subcellularLocation>
</comment>
<keyword evidence="12" id="KW-0067">ATP-binding</keyword>
<dbReference type="Gene3D" id="1.10.510.10">
    <property type="entry name" value="Transferase(Phosphotransferase) domain 1"/>
    <property type="match status" value="1"/>
</dbReference>
<dbReference type="InterPro" id="IPR001611">
    <property type="entry name" value="Leu-rich_rpt"/>
</dbReference>
<dbReference type="InterPro" id="IPR001245">
    <property type="entry name" value="Ser-Thr/Tyr_kinase_cat_dom"/>
</dbReference>
<keyword evidence="8 21" id="KW-0732">Signal</keyword>
<keyword evidence="11" id="KW-0418">Kinase</keyword>
<dbReference type="Gene3D" id="2.60.120.430">
    <property type="entry name" value="Galactose-binding lectin"/>
    <property type="match status" value="1"/>
</dbReference>
<evidence type="ECO:0000313" key="24">
    <source>
        <dbReference type="Proteomes" id="UP000007015"/>
    </source>
</evidence>
<dbReference type="InterPro" id="IPR008271">
    <property type="entry name" value="Ser/Thr_kinase_AS"/>
</dbReference>
<dbReference type="PANTHER" id="PTHR48006">
    <property type="entry name" value="LEUCINE-RICH REPEAT-CONTAINING PROTEIN DDB_G0281931-RELATED"/>
    <property type="match status" value="1"/>
</dbReference>
<dbReference type="InterPro" id="IPR021720">
    <property type="entry name" value="Malectin_dom"/>
</dbReference>
<dbReference type="Proteomes" id="UP000007015">
    <property type="component" value="Chromosome 8"/>
</dbReference>
<dbReference type="EC" id="2.7.11.1" evidence="2"/>
<evidence type="ECO:0000256" key="3">
    <source>
        <dbReference type="ARBA" id="ARBA00022527"/>
    </source>
</evidence>
<dbReference type="STRING" id="39946.B8BBQ2"/>
<keyword evidence="24" id="KW-1185">Reference proteome</keyword>
<dbReference type="Gramene" id="BGIOSGA028173-TA">
    <property type="protein sequence ID" value="BGIOSGA028173-PA"/>
    <property type="gene ID" value="BGIOSGA028173"/>
</dbReference>
<evidence type="ECO:0000256" key="8">
    <source>
        <dbReference type="ARBA" id="ARBA00022729"/>
    </source>
</evidence>
<dbReference type="PROSITE" id="PS00108">
    <property type="entry name" value="PROTEIN_KINASE_ST"/>
    <property type="match status" value="1"/>
</dbReference>
<keyword evidence="13 20" id="KW-1133">Transmembrane helix</keyword>
<organism evidence="23 24">
    <name type="scientific">Oryza sativa subsp. indica</name>
    <name type="common">Rice</name>
    <dbReference type="NCBI Taxonomy" id="39946"/>
    <lineage>
        <taxon>Eukaryota</taxon>
        <taxon>Viridiplantae</taxon>
        <taxon>Streptophyta</taxon>
        <taxon>Embryophyta</taxon>
        <taxon>Tracheophyta</taxon>
        <taxon>Spermatophyta</taxon>
        <taxon>Magnoliopsida</taxon>
        <taxon>Liliopsida</taxon>
        <taxon>Poales</taxon>
        <taxon>Poaceae</taxon>
        <taxon>BOP clade</taxon>
        <taxon>Oryzoideae</taxon>
        <taxon>Oryzeae</taxon>
        <taxon>Oryzinae</taxon>
        <taxon>Oryza</taxon>
        <taxon>Oryza sativa</taxon>
    </lineage>
</organism>
<evidence type="ECO:0000256" key="10">
    <source>
        <dbReference type="ARBA" id="ARBA00022741"/>
    </source>
</evidence>
<evidence type="ECO:0000256" key="2">
    <source>
        <dbReference type="ARBA" id="ARBA00012513"/>
    </source>
</evidence>
<dbReference type="CDD" id="cd14066">
    <property type="entry name" value="STKc_IRAK"/>
    <property type="match status" value="1"/>
</dbReference>
<dbReference type="InterPro" id="IPR051824">
    <property type="entry name" value="LRR_Rcpt-Like_S/T_Kinase"/>
</dbReference>
<evidence type="ECO:0000256" key="7">
    <source>
        <dbReference type="ARBA" id="ARBA00022692"/>
    </source>
</evidence>
<feature type="transmembrane region" description="Helical" evidence="20">
    <location>
        <begin position="410"/>
        <end position="432"/>
    </location>
</feature>
<dbReference type="Pfam" id="PF11721">
    <property type="entry name" value="Malectin"/>
    <property type="match status" value="1"/>
</dbReference>
<evidence type="ECO:0000256" key="18">
    <source>
        <dbReference type="ARBA" id="ARBA00048679"/>
    </source>
</evidence>
<keyword evidence="10" id="KW-0547">Nucleotide-binding</keyword>
<dbReference type="GO" id="GO:0005524">
    <property type="term" value="F:ATP binding"/>
    <property type="evidence" value="ECO:0007669"/>
    <property type="project" value="UniProtKB-KW"/>
</dbReference>
<keyword evidence="3" id="KW-0723">Serine/threonine-protein kinase</keyword>
<evidence type="ECO:0000256" key="16">
    <source>
        <dbReference type="ARBA" id="ARBA00023180"/>
    </source>
</evidence>
<dbReference type="PROSITE" id="PS50011">
    <property type="entry name" value="PROTEIN_KINASE_DOM"/>
    <property type="match status" value="1"/>
</dbReference>
<keyword evidence="6" id="KW-0808">Transferase</keyword>
<comment type="catalytic activity">
    <reaction evidence="17">
        <text>L-threonyl-[protein] + ATP = O-phospho-L-threonyl-[protein] + ADP + H(+)</text>
        <dbReference type="Rhea" id="RHEA:46608"/>
        <dbReference type="Rhea" id="RHEA-COMP:11060"/>
        <dbReference type="Rhea" id="RHEA-COMP:11605"/>
        <dbReference type="ChEBI" id="CHEBI:15378"/>
        <dbReference type="ChEBI" id="CHEBI:30013"/>
        <dbReference type="ChEBI" id="CHEBI:30616"/>
        <dbReference type="ChEBI" id="CHEBI:61977"/>
        <dbReference type="ChEBI" id="CHEBI:456216"/>
        <dbReference type="EC" id="2.7.11.1"/>
    </reaction>
</comment>
<keyword evidence="14 20" id="KW-0472">Membrane</keyword>
<gene>
    <name evidence="23" type="ORF">OsI_28201</name>
</gene>
<evidence type="ECO:0000256" key="17">
    <source>
        <dbReference type="ARBA" id="ARBA00047899"/>
    </source>
</evidence>
<evidence type="ECO:0000256" key="6">
    <source>
        <dbReference type="ARBA" id="ARBA00022679"/>
    </source>
</evidence>
<keyword evidence="7 20" id="KW-0812">Transmembrane</keyword>
<dbReference type="AlphaFoldDB" id="B8BBQ2"/>
<keyword evidence="9" id="KW-0677">Repeat</keyword>
<dbReference type="Pfam" id="PF13855">
    <property type="entry name" value="LRR_8"/>
    <property type="match status" value="1"/>
</dbReference>
<evidence type="ECO:0000256" key="21">
    <source>
        <dbReference type="SAM" id="SignalP"/>
    </source>
</evidence>
<dbReference type="FunFam" id="3.80.10.10:FF:000041">
    <property type="entry name" value="LRR receptor-like serine/threonine-protein kinase ERECTA"/>
    <property type="match status" value="1"/>
</dbReference>
<dbReference type="PANTHER" id="PTHR48006:SF34">
    <property type="entry name" value="OS08G0203700 PROTEIN"/>
    <property type="match status" value="1"/>
</dbReference>
<evidence type="ECO:0000313" key="23">
    <source>
        <dbReference type="EMBL" id="EEC83078.1"/>
    </source>
</evidence>
<comment type="catalytic activity">
    <reaction evidence="18">
        <text>L-seryl-[protein] + ATP = O-phospho-L-seryl-[protein] + ADP + H(+)</text>
        <dbReference type="Rhea" id="RHEA:17989"/>
        <dbReference type="Rhea" id="RHEA-COMP:9863"/>
        <dbReference type="Rhea" id="RHEA-COMP:11604"/>
        <dbReference type="ChEBI" id="CHEBI:15378"/>
        <dbReference type="ChEBI" id="CHEBI:29999"/>
        <dbReference type="ChEBI" id="CHEBI:30616"/>
        <dbReference type="ChEBI" id="CHEBI:83421"/>
        <dbReference type="ChEBI" id="CHEBI:456216"/>
        <dbReference type="EC" id="2.7.11.1"/>
    </reaction>
</comment>
<evidence type="ECO:0000256" key="9">
    <source>
        <dbReference type="ARBA" id="ARBA00022737"/>
    </source>
</evidence>
<dbReference type="InterPro" id="IPR032675">
    <property type="entry name" value="LRR_dom_sf"/>
</dbReference>
<feature type="signal peptide" evidence="21">
    <location>
        <begin position="1"/>
        <end position="26"/>
    </location>
</feature>
<dbReference type="SUPFAM" id="SSF52058">
    <property type="entry name" value="L domain-like"/>
    <property type="match status" value="1"/>
</dbReference>
<keyword evidence="16" id="KW-0325">Glycoprotein</keyword>
<evidence type="ECO:0000256" key="5">
    <source>
        <dbReference type="ARBA" id="ARBA00022614"/>
    </source>
</evidence>
<evidence type="ECO:0000256" key="14">
    <source>
        <dbReference type="ARBA" id="ARBA00023136"/>
    </source>
</evidence>
<dbReference type="Pfam" id="PF07714">
    <property type="entry name" value="PK_Tyr_Ser-Thr"/>
    <property type="match status" value="1"/>
</dbReference>
<dbReference type="HOGENOM" id="CLU_000288_114_1_1"/>
<keyword evidence="15" id="KW-0675">Receptor</keyword>
<evidence type="ECO:0000259" key="22">
    <source>
        <dbReference type="PROSITE" id="PS50011"/>
    </source>
</evidence>
<evidence type="ECO:0000256" key="15">
    <source>
        <dbReference type="ARBA" id="ARBA00023170"/>
    </source>
</evidence>
<evidence type="ECO:0000256" key="20">
    <source>
        <dbReference type="SAM" id="Phobius"/>
    </source>
</evidence>
<keyword evidence="4" id="KW-0597">Phosphoprotein</keyword>
<dbReference type="SUPFAM" id="SSF56112">
    <property type="entry name" value="Protein kinase-like (PK-like)"/>
    <property type="match status" value="1"/>
</dbReference>
<name>B8BBQ2_ORYSI</name>
<sequence>MSCSSSSVHGFLWLMLVYASCAAVQAQQAARTDPAEVAALNTILGRWGLRASPAWNISGEPCSGVAIDETGVDNNPNINPAIKCDCSFNAGTVCHIIRLAVSLNPLSGPLPKEIGNLRNLLSLGISSNNFTGELPAELGNLEKLEQMYIISSGFSGPFPSTFSKLKNLKILWASDNDLTGKIPDYFGSFPNLQDLDLSFNNITGHVPQSILNLDKLSFLDFSYNHLSGSFPPWVTGNNLQLNLVANDFILDSTNNSDNARWGVSSVGKFNEASNGSYAIYSPQQFQSALNSELFQTARMSPSSLRYYGIGLENGNYTVSLEFAEFVYPNSLTSNSIGRRVFDIYVQGELKEKNFNIRKMAGGKSLIAVNKRYTATVSKNFLEIHLFWAGKDFIPTVRNGVPKKKSKAGTISGVVIGASFFGLAVLVGLFMLLKKRRRTSQRKEELYNMVGRRNVFSNAELKLATENFGSQNILGEGGYGPVYKGILTDGRVVAVKQLSQSSQQGKSQFVTEVATISSVQHRNLVKLYGCCIDSNTPLLVYEYLENGSLDQALFGDGRFNLGWSTRFEIILGIARGLSYLHEEANVRIVHRDIKASNILLDPDLTPKISDFGLAKLYDEKKTHVNTKVAGTFGYLAPEYAMRGHLTEKVDVFSFGVVALETVAGRSNTDYSLVEDKKYLFEWAWGLYEREQALGIVDPRLEEINEEEVLRVIRMSFLCTQGSPHQRPPMSRVVAMLTGDIPVSDVVAKPNYIIELQLRGRNSSHVTTGYSGSTADELSGQRETSPLTPSLEINREIIDDGR</sequence>
<dbReference type="Pfam" id="PF00560">
    <property type="entry name" value="LRR_1"/>
    <property type="match status" value="1"/>
</dbReference>
<dbReference type="Gene3D" id="3.80.10.10">
    <property type="entry name" value="Ribonuclease Inhibitor"/>
    <property type="match status" value="2"/>
</dbReference>
<evidence type="ECO:0000256" key="19">
    <source>
        <dbReference type="SAM" id="MobiDB-lite"/>
    </source>
</evidence>
<accession>B8BBQ2</accession>
<evidence type="ECO:0000256" key="1">
    <source>
        <dbReference type="ARBA" id="ARBA00004167"/>
    </source>
</evidence>
<keyword evidence="5" id="KW-0433">Leucine-rich repeat</keyword>
<dbReference type="InterPro" id="IPR000719">
    <property type="entry name" value="Prot_kinase_dom"/>
</dbReference>
<feature type="region of interest" description="Disordered" evidence="19">
    <location>
        <begin position="763"/>
        <end position="785"/>
    </location>
</feature>
<dbReference type="OMA" id="CHIIRLA"/>
<proteinExistence type="predicted"/>
<feature type="domain" description="Protein kinase" evidence="22">
    <location>
        <begin position="467"/>
        <end position="741"/>
    </location>
</feature>
<dbReference type="EMBL" id="CM000133">
    <property type="protein sequence ID" value="EEC83078.1"/>
    <property type="molecule type" value="Genomic_DNA"/>
</dbReference>
<dbReference type="InterPro" id="IPR011009">
    <property type="entry name" value="Kinase-like_dom_sf"/>
</dbReference>